<dbReference type="InterPro" id="IPR058163">
    <property type="entry name" value="LysR-type_TF_proteobact-type"/>
</dbReference>
<dbReference type="RefSeq" id="WP_251972062.1">
    <property type="nucleotide sequence ID" value="NZ_AP025730.1"/>
</dbReference>
<accession>A0ABN6PFL1</accession>
<dbReference type="InterPro" id="IPR036388">
    <property type="entry name" value="WH-like_DNA-bd_sf"/>
</dbReference>
<dbReference type="SUPFAM" id="SSF46785">
    <property type="entry name" value="Winged helix' DNA-binding domain"/>
    <property type="match status" value="1"/>
</dbReference>
<dbReference type="Pfam" id="PF00126">
    <property type="entry name" value="HTH_1"/>
    <property type="match status" value="1"/>
</dbReference>
<proteinExistence type="inferred from homology"/>
<evidence type="ECO:0000256" key="4">
    <source>
        <dbReference type="ARBA" id="ARBA00023163"/>
    </source>
</evidence>
<dbReference type="InterPro" id="IPR005119">
    <property type="entry name" value="LysR_subst-bd"/>
</dbReference>
<keyword evidence="3" id="KW-0238">DNA-binding</keyword>
<dbReference type="Proteomes" id="UP001057498">
    <property type="component" value="Chromosome"/>
</dbReference>
<evidence type="ECO:0000256" key="2">
    <source>
        <dbReference type="ARBA" id="ARBA00023015"/>
    </source>
</evidence>
<keyword evidence="4" id="KW-0804">Transcription</keyword>
<feature type="domain" description="HTH lysR-type" evidence="5">
    <location>
        <begin position="8"/>
        <end position="65"/>
    </location>
</feature>
<evidence type="ECO:0000259" key="5">
    <source>
        <dbReference type="PROSITE" id="PS50931"/>
    </source>
</evidence>
<dbReference type="Gene3D" id="1.10.10.10">
    <property type="entry name" value="Winged helix-like DNA-binding domain superfamily/Winged helix DNA-binding domain"/>
    <property type="match status" value="1"/>
</dbReference>
<evidence type="ECO:0000256" key="3">
    <source>
        <dbReference type="ARBA" id="ARBA00023125"/>
    </source>
</evidence>
<dbReference type="PANTHER" id="PTHR30537:SF5">
    <property type="entry name" value="HTH-TYPE TRANSCRIPTIONAL ACTIVATOR TTDR-RELATED"/>
    <property type="match status" value="1"/>
</dbReference>
<organism evidence="6 7">
    <name type="scientific">Sphaerotilus microaerophilus</name>
    <dbReference type="NCBI Taxonomy" id="2914710"/>
    <lineage>
        <taxon>Bacteria</taxon>
        <taxon>Pseudomonadati</taxon>
        <taxon>Pseudomonadota</taxon>
        <taxon>Betaproteobacteria</taxon>
        <taxon>Burkholderiales</taxon>
        <taxon>Sphaerotilaceae</taxon>
        <taxon>Sphaerotilus</taxon>
    </lineage>
</organism>
<dbReference type="CDD" id="cd08422">
    <property type="entry name" value="PBP2_CrgA_like"/>
    <property type="match status" value="1"/>
</dbReference>
<dbReference type="InterPro" id="IPR000847">
    <property type="entry name" value="LysR_HTH_N"/>
</dbReference>
<reference evidence="6" key="1">
    <citation type="submission" date="2022-04" db="EMBL/GenBank/DDBJ databases">
        <title>Whole genome sequence of Sphaerotilus sp. FB-5.</title>
        <authorList>
            <person name="Takeda M."/>
            <person name="Narihara S."/>
            <person name="Akimoto M."/>
            <person name="Akimoto R."/>
            <person name="Nishiyashiki S."/>
            <person name="Murakami T."/>
        </authorList>
    </citation>
    <scope>NUCLEOTIDE SEQUENCE</scope>
    <source>
        <strain evidence="6">FB-5</strain>
    </source>
</reference>
<evidence type="ECO:0000313" key="7">
    <source>
        <dbReference type="Proteomes" id="UP001057498"/>
    </source>
</evidence>
<dbReference type="PROSITE" id="PS50931">
    <property type="entry name" value="HTH_LYSR"/>
    <property type="match status" value="1"/>
</dbReference>
<evidence type="ECO:0000256" key="1">
    <source>
        <dbReference type="ARBA" id="ARBA00009437"/>
    </source>
</evidence>
<protein>
    <submittedName>
        <fullName evidence="6">LysR family transcriptional regulator</fullName>
    </submittedName>
</protein>
<keyword evidence="7" id="KW-1185">Reference proteome</keyword>
<dbReference type="Pfam" id="PF03466">
    <property type="entry name" value="LysR_substrate"/>
    <property type="match status" value="1"/>
</dbReference>
<dbReference type="SUPFAM" id="SSF53850">
    <property type="entry name" value="Periplasmic binding protein-like II"/>
    <property type="match status" value="1"/>
</dbReference>
<dbReference type="InterPro" id="IPR036390">
    <property type="entry name" value="WH_DNA-bd_sf"/>
</dbReference>
<dbReference type="Gene3D" id="3.40.190.290">
    <property type="match status" value="1"/>
</dbReference>
<dbReference type="PANTHER" id="PTHR30537">
    <property type="entry name" value="HTH-TYPE TRANSCRIPTIONAL REGULATOR"/>
    <property type="match status" value="1"/>
</dbReference>
<gene>
    <name evidence="6" type="ORF">CATMQ487_07810</name>
</gene>
<keyword evidence="2" id="KW-0805">Transcription regulation</keyword>
<name>A0ABN6PFL1_9BURK</name>
<evidence type="ECO:0000313" key="6">
    <source>
        <dbReference type="EMBL" id="BDI03811.1"/>
    </source>
</evidence>
<comment type="similarity">
    <text evidence="1">Belongs to the LysR transcriptional regulatory family.</text>
</comment>
<dbReference type="EMBL" id="AP025730">
    <property type="protein sequence ID" value="BDI03811.1"/>
    <property type="molecule type" value="Genomic_DNA"/>
</dbReference>
<sequence length="324" mass="34949">MEQSSSSIDPNDLLIFARVAELGSFSRTAEQLGLPKSTVSRRLAELEQRLGERVLLRTTRRQTLTEFGLQLLEHARQVAAEVEAVTALSEHRQAAPSGRLRVSMPSDFANLLLADMLAAFAALHPAISLELDLSPRRVDLLGEGFDVAVRMGDLPDDALLAARRLTVFPVGLYATPDYLADQGEPQTPDDLARHRAVRLLRGNGEPAPWTLLRGEQRWEGLPPGALSANSPELLLRLARAGAGIAAVPDYFATPDLKRGLLRRVLPHWCLPSHAAWAVFPGRKLMPAKTRVFIDMLQAAMAGCGAKAQSQGLASLAGAGGTDAP</sequence>